<proteinExistence type="inferred from homology"/>
<comment type="similarity">
    <text evidence="2">Belongs to the N-acylglucosamine 2-epimerase family.</text>
</comment>
<protein>
    <recommendedName>
        <fullName evidence="4">Cellobiose 2-epimerase</fullName>
        <shortName evidence="4">CE</shortName>
        <ecNumber evidence="4">5.1.3.11</ecNumber>
    </recommendedName>
</protein>
<dbReference type="Proteomes" id="UP000199306">
    <property type="component" value="Unassembled WGS sequence"/>
</dbReference>
<keyword evidence="6" id="KW-1185">Reference proteome</keyword>
<name>A0A1I5XF74_9BACT</name>
<dbReference type="InterPro" id="IPR008928">
    <property type="entry name" value="6-hairpin_glycosidase_sf"/>
</dbReference>
<evidence type="ECO:0000256" key="4">
    <source>
        <dbReference type="HAMAP-Rule" id="MF_00929"/>
    </source>
</evidence>
<comment type="similarity">
    <text evidence="4">Belongs to the cellobiose 2-epimerase family.</text>
</comment>
<dbReference type="Pfam" id="PF07221">
    <property type="entry name" value="GlcNAc_2-epim"/>
    <property type="match status" value="1"/>
</dbReference>
<evidence type="ECO:0000256" key="1">
    <source>
        <dbReference type="ARBA" id="ARBA00001470"/>
    </source>
</evidence>
<evidence type="ECO:0000313" key="6">
    <source>
        <dbReference type="Proteomes" id="UP000199306"/>
    </source>
</evidence>
<dbReference type="InterPro" id="IPR010819">
    <property type="entry name" value="AGE/CE"/>
</dbReference>
<accession>A0A1I5XF74</accession>
<dbReference type="GO" id="GO:0005975">
    <property type="term" value="P:carbohydrate metabolic process"/>
    <property type="evidence" value="ECO:0007669"/>
    <property type="project" value="InterPro"/>
</dbReference>
<dbReference type="Gene3D" id="1.50.10.10">
    <property type="match status" value="1"/>
</dbReference>
<dbReference type="PANTHER" id="PTHR15108">
    <property type="entry name" value="N-ACYLGLUCOSAMINE-2-EPIMERASE"/>
    <property type="match status" value="1"/>
</dbReference>
<dbReference type="STRING" id="1079859.SAMN04515674_114106"/>
<dbReference type="InterPro" id="IPR028584">
    <property type="entry name" value="Cellobiose_2_epim"/>
</dbReference>
<dbReference type="SUPFAM" id="SSF48208">
    <property type="entry name" value="Six-hairpin glycosidases"/>
    <property type="match status" value="1"/>
</dbReference>
<dbReference type="InterPro" id="IPR012341">
    <property type="entry name" value="6hp_glycosidase-like_sf"/>
</dbReference>
<sequence>MNPRVEIFSKEIQAELYNILTYWKQHSPDTENGGFLGKIDNNGKVHTEAPKGGVLNTRILWTFSSAYNHLKDEESLLLADRAYVYLREHFRDPENDGLFWSVDYNGKPLSKRKQIYGQAFGIYGLSEYFIATGKEEALSFAKELFYLIEKHSFDAEKGGYFEAFSENWVLIDDLRLSEKDRNDPKTMNTHLHILEAYANLYKVWKDEDLKKQIRHLLAEVFQGKIIHPETRHLQLFFDKDWHTQSEAISYGHDIEAAWLLQEAAEILNEEEIIAVFRKLAVEIADASTEGIGEDGAFNHEFDPSDNHLDSHREWWVSAEGMVGFLNAFQLTGNPEYFEKVIKIWDFTKQNLLDKDQGEWFWGRFKDGTLMNNEDKIGFWKCPYHNARACMEIIHRLGKC</sequence>
<comment type="function">
    <text evidence="4">Catalyzes the reversible epimerization of cellobiose to 4-O-beta-D-glucopyranosyl-D-mannose (Glc-Man).</text>
</comment>
<dbReference type="OrthoDB" id="5141876at2"/>
<evidence type="ECO:0000256" key="3">
    <source>
        <dbReference type="ARBA" id="ARBA00023235"/>
    </source>
</evidence>
<dbReference type="GO" id="GO:0047736">
    <property type="term" value="F:cellobiose epimerase activity"/>
    <property type="evidence" value="ECO:0007669"/>
    <property type="project" value="UniProtKB-UniRule"/>
</dbReference>
<dbReference type="EMBL" id="FOXH01000014">
    <property type="protein sequence ID" value="SFQ30618.1"/>
    <property type="molecule type" value="Genomic_DNA"/>
</dbReference>
<organism evidence="5 6">
    <name type="scientific">Pseudarcicella hirudinis</name>
    <dbReference type="NCBI Taxonomy" id="1079859"/>
    <lineage>
        <taxon>Bacteria</taxon>
        <taxon>Pseudomonadati</taxon>
        <taxon>Bacteroidota</taxon>
        <taxon>Cytophagia</taxon>
        <taxon>Cytophagales</taxon>
        <taxon>Flectobacillaceae</taxon>
        <taxon>Pseudarcicella</taxon>
    </lineage>
</organism>
<dbReference type="RefSeq" id="WP_092018975.1">
    <property type="nucleotide sequence ID" value="NZ_FOXH01000014.1"/>
</dbReference>
<gene>
    <name evidence="5" type="ORF">SAMN04515674_114106</name>
</gene>
<dbReference type="EC" id="5.1.3.11" evidence="4"/>
<reference evidence="5 6" key="1">
    <citation type="submission" date="2016-10" db="EMBL/GenBank/DDBJ databases">
        <authorList>
            <person name="de Groot N.N."/>
        </authorList>
    </citation>
    <scope>NUCLEOTIDE SEQUENCE [LARGE SCALE GENOMIC DNA]</scope>
    <source>
        <strain evidence="6">E92,LMG 26720,CCM 7988</strain>
    </source>
</reference>
<evidence type="ECO:0000256" key="2">
    <source>
        <dbReference type="ARBA" id="ARBA00008558"/>
    </source>
</evidence>
<keyword evidence="3 4" id="KW-0413">Isomerase</keyword>
<dbReference type="HAMAP" id="MF_00929">
    <property type="entry name" value="Cellobiose_2_epim"/>
    <property type="match status" value="1"/>
</dbReference>
<evidence type="ECO:0000313" key="5">
    <source>
        <dbReference type="EMBL" id="SFQ30618.1"/>
    </source>
</evidence>
<comment type="catalytic activity">
    <reaction evidence="1 4">
        <text>D-cellobiose = beta-D-glucosyl-(1-&gt;4)-D-mannopyranose</text>
        <dbReference type="Rhea" id="RHEA:23384"/>
        <dbReference type="ChEBI" id="CHEBI:17057"/>
        <dbReference type="ChEBI" id="CHEBI:47931"/>
        <dbReference type="EC" id="5.1.3.11"/>
    </reaction>
</comment>
<dbReference type="AlphaFoldDB" id="A0A1I5XF74"/>